<dbReference type="GO" id="GO:0000775">
    <property type="term" value="C:chromosome, centromeric region"/>
    <property type="evidence" value="ECO:0007669"/>
    <property type="project" value="UniProtKB-SubCell"/>
</dbReference>
<dbReference type="EMBL" id="JAEPRC010000069">
    <property type="protein sequence ID" value="KAG2211310.1"/>
    <property type="molecule type" value="Genomic_DNA"/>
</dbReference>
<feature type="compositionally biased region" description="Polar residues" evidence="7">
    <location>
        <begin position="787"/>
        <end position="810"/>
    </location>
</feature>
<organism evidence="8 9">
    <name type="scientific">Mucor plumbeus</name>
    <dbReference type="NCBI Taxonomy" id="97098"/>
    <lineage>
        <taxon>Eukaryota</taxon>
        <taxon>Fungi</taxon>
        <taxon>Fungi incertae sedis</taxon>
        <taxon>Mucoromycota</taxon>
        <taxon>Mucoromycotina</taxon>
        <taxon>Mucoromycetes</taxon>
        <taxon>Mucorales</taxon>
        <taxon>Mucorineae</taxon>
        <taxon>Mucoraceae</taxon>
        <taxon>Mucor</taxon>
    </lineage>
</organism>
<evidence type="ECO:0000313" key="9">
    <source>
        <dbReference type="Proteomes" id="UP000650833"/>
    </source>
</evidence>
<protein>
    <submittedName>
        <fullName evidence="8">Uncharacterized protein</fullName>
    </submittedName>
</protein>
<comment type="caution">
    <text evidence="8">The sequence shown here is derived from an EMBL/GenBank/DDBJ whole genome shotgun (WGS) entry which is preliminary data.</text>
</comment>
<feature type="region of interest" description="Disordered" evidence="7">
    <location>
        <begin position="728"/>
        <end position="810"/>
    </location>
</feature>
<feature type="compositionally biased region" description="Acidic residues" evidence="7">
    <location>
        <begin position="730"/>
        <end position="753"/>
    </location>
</feature>
<feature type="region of interest" description="Disordered" evidence="7">
    <location>
        <begin position="455"/>
        <end position="496"/>
    </location>
</feature>
<dbReference type="InterPro" id="IPR025204">
    <property type="entry name" value="CENP-L"/>
</dbReference>
<feature type="compositionally biased region" description="Low complexity" evidence="7">
    <location>
        <begin position="485"/>
        <end position="494"/>
    </location>
</feature>
<evidence type="ECO:0000256" key="3">
    <source>
        <dbReference type="ARBA" id="ARBA00011060"/>
    </source>
</evidence>
<feature type="compositionally biased region" description="Polar residues" evidence="7">
    <location>
        <begin position="455"/>
        <end position="472"/>
    </location>
</feature>
<evidence type="ECO:0000313" key="8">
    <source>
        <dbReference type="EMBL" id="KAG2211310.1"/>
    </source>
</evidence>
<comment type="subcellular location">
    <subcellularLocation>
        <location evidence="2">Chromosome</location>
        <location evidence="2">Centromere</location>
    </subcellularLocation>
    <subcellularLocation>
        <location evidence="1">Nucleus</location>
    </subcellularLocation>
</comment>
<dbReference type="GO" id="GO:0005634">
    <property type="term" value="C:nucleus"/>
    <property type="evidence" value="ECO:0007669"/>
    <property type="project" value="UniProtKB-SubCell"/>
</dbReference>
<keyword evidence="4" id="KW-0158">Chromosome</keyword>
<dbReference type="PANTHER" id="PTHR31740">
    <property type="entry name" value="CENTROMERE PROTEIN L"/>
    <property type="match status" value="1"/>
</dbReference>
<evidence type="ECO:0000256" key="1">
    <source>
        <dbReference type="ARBA" id="ARBA00004123"/>
    </source>
</evidence>
<dbReference type="AlphaFoldDB" id="A0A8H7V8N7"/>
<feature type="compositionally biased region" description="Low complexity" evidence="7">
    <location>
        <begin position="412"/>
        <end position="429"/>
    </location>
</feature>
<feature type="compositionally biased region" description="Acidic residues" evidence="7">
    <location>
        <begin position="562"/>
        <end position="608"/>
    </location>
</feature>
<keyword evidence="9" id="KW-1185">Reference proteome</keyword>
<name>A0A8H7V8N7_9FUNG</name>
<keyword evidence="6" id="KW-0137">Centromere</keyword>
<dbReference type="Proteomes" id="UP000650833">
    <property type="component" value="Unassembled WGS sequence"/>
</dbReference>
<evidence type="ECO:0000256" key="4">
    <source>
        <dbReference type="ARBA" id="ARBA00022454"/>
    </source>
</evidence>
<dbReference type="OrthoDB" id="2555519at2759"/>
<dbReference type="Pfam" id="PF13092">
    <property type="entry name" value="CENP-L"/>
    <property type="match status" value="1"/>
</dbReference>
<gene>
    <name evidence="8" type="ORF">INT46_009212</name>
</gene>
<evidence type="ECO:0000256" key="5">
    <source>
        <dbReference type="ARBA" id="ARBA00023242"/>
    </source>
</evidence>
<feature type="region of interest" description="Disordered" evidence="7">
    <location>
        <begin position="311"/>
        <end position="434"/>
    </location>
</feature>
<evidence type="ECO:0000256" key="2">
    <source>
        <dbReference type="ARBA" id="ARBA00004584"/>
    </source>
</evidence>
<accession>A0A8H7V8N7</accession>
<feature type="compositionally biased region" description="Low complexity" evidence="7">
    <location>
        <begin position="336"/>
        <end position="378"/>
    </location>
</feature>
<sequence>METDPLKEDQIAEIANRTLALYKLGPIFEFHKSTIAVKEKSLALFLCKSLNLHDGRTVKRSTSKNMRNDSFVGDLRKLQIETLYLEDIQSYDPQVKPLLFNIEILQYNTDKMTSQMFFMIPSPKLPQQDKKPGILTYYPLLLFKTTLRLRQQVITWFEKFYVAACTPLFMYPATMVEAIDIWVDSLHDIKEKQEFHIHVPDRMFKPPLVLEYRTGDEEMSKIVLKIPYQQVLDICARIPDRRRFLSTFEKHVEKSVHFKLDSLTLERVSNSIATVRKDGRIKISSHSHKVYAVRLLQSWIDMSVVQGERGVDLDGDSGGGSDETNQPKAINIIRPSNTNNNSLYSSLSHSSSGSTTSTNSTRRTAGSSLLSATSTNSTRKPRVAGTSIVKSTLEKPILNLYHPPTRKPSYDNNNNNNINIINNNNNNNNTKRPTIELYKPPSQQQKMTKSFTAPSLTLSNEPKSHSNNNNIHYNRPISPSYIRPQSQQQQQQQQYHRSVLGVINTPVAASTAANGNAITYQTSLSEIVNKPSPLITDQQKSEELDMIVFDNINQNQNQDESGNNDDEEEEEEEEDDDDDDDDYDEENIENELDEDNEDEDDDEEEEPVINEARVNRKIADLELSINSLLTVNAMLEATVRKQALQLNQIKKQKSLGEGSHVDFVLDNNQEDITDQTDLGASQDEDEDDWENDALFQKLRKVTEHMIEQGQKSIDFEYKILGRVLSNYAGLDDDDDEDDDDNENEGSGDNESEDQATISKEGTKITGTTNNTNVASANSSADIRTRNNEPNTIPNNTKTTVNKKPSSSIPRNINKFTKRRAPRNYNINIST</sequence>
<feature type="compositionally biased region" description="Low complexity" evidence="7">
    <location>
        <begin position="767"/>
        <end position="780"/>
    </location>
</feature>
<evidence type="ECO:0000256" key="7">
    <source>
        <dbReference type="SAM" id="MobiDB-lite"/>
    </source>
</evidence>
<keyword evidence="5" id="KW-0539">Nucleus</keyword>
<dbReference type="PANTHER" id="PTHR31740:SF2">
    <property type="entry name" value="CENTROMERE PROTEIN L"/>
    <property type="match status" value="1"/>
</dbReference>
<evidence type="ECO:0000256" key="6">
    <source>
        <dbReference type="ARBA" id="ARBA00023328"/>
    </source>
</evidence>
<feature type="region of interest" description="Disordered" evidence="7">
    <location>
        <begin position="552"/>
        <end position="611"/>
    </location>
</feature>
<comment type="similarity">
    <text evidence="3">Belongs to the CENP-L/IML3 family.</text>
</comment>
<reference evidence="8" key="1">
    <citation type="submission" date="2020-12" db="EMBL/GenBank/DDBJ databases">
        <title>Metabolic potential, ecology and presence of endohyphal bacteria is reflected in genomic diversity of Mucoromycotina.</title>
        <authorList>
            <person name="Muszewska A."/>
            <person name="Okrasinska A."/>
            <person name="Steczkiewicz K."/>
            <person name="Drgas O."/>
            <person name="Orlowska M."/>
            <person name="Perlinska-Lenart U."/>
            <person name="Aleksandrzak-Piekarczyk T."/>
            <person name="Szatraj K."/>
            <person name="Zielenkiewicz U."/>
            <person name="Pilsyk S."/>
            <person name="Malc E."/>
            <person name="Mieczkowski P."/>
            <person name="Kruszewska J.S."/>
            <person name="Biernat P."/>
            <person name="Pawlowska J."/>
        </authorList>
    </citation>
    <scope>NUCLEOTIDE SEQUENCE</scope>
    <source>
        <strain evidence="8">CBS 226.32</strain>
    </source>
</reference>
<proteinExistence type="inferred from homology"/>